<proteinExistence type="predicted"/>
<dbReference type="Proteomes" id="UP000594468">
    <property type="component" value="Chromosome"/>
</dbReference>
<reference evidence="1 2" key="1">
    <citation type="submission" date="2020-02" db="EMBL/GenBank/DDBJ databases">
        <authorList>
            <person name="Zheng R.K."/>
            <person name="Sun C.M."/>
        </authorList>
    </citation>
    <scope>NUCLEOTIDE SEQUENCE [LARGE SCALE GENOMIC DNA]</scope>
    <source>
        <strain evidence="2">rifampicinis</strain>
    </source>
</reference>
<organism evidence="1 2">
    <name type="scientific">Phototrophicus methaneseepsis</name>
    <dbReference type="NCBI Taxonomy" id="2710758"/>
    <lineage>
        <taxon>Bacteria</taxon>
        <taxon>Bacillati</taxon>
        <taxon>Chloroflexota</taxon>
        <taxon>Candidatus Thermofontia</taxon>
        <taxon>Phototrophicales</taxon>
        <taxon>Phototrophicaceae</taxon>
        <taxon>Phototrophicus</taxon>
    </lineage>
</organism>
<evidence type="ECO:0000313" key="2">
    <source>
        <dbReference type="Proteomes" id="UP000594468"/>
    </source>
</evidence>
<sequence>MTQHTHAHSSVDLRKGQRICPRCGTPFVCGVAAGKGECWCFQMPMIIPLPESDGAATCLCPYCLQERIEQQMQSRIHGDTAGSHRYD</sequence>
<keyword evidence="2" id="KW-1185">Reference proteome</keyword>
<dbReference type="Pfam" id="PF14375">
    <property type="entry name" value="Cys_rich_CWC"/>
    <property type="match status" value="1"/>
</dbReference>
<dbReference type="EMBL" id="CP062983">
    <property type="protein sequence ID" value="QPC82808.1"/>
    <property type="molecule type" value="Genomic_DNA"/>
</dbReference>
<gene>
    <name evidence="1" type="ORF">G4Y79_00080</name>
</gene>
<evidence type="ECO:0000313" key="1">
    <source>
        <dbReference type="EMBL" id="QPC82808.1"/>
    </source>
</evidence>
<name>A0A7S8E9N1_9CHLR</name>
<accession>A0A7S8E9N1</accession>
<dbReference type="AlphaFoldDB" id="A0A7S8E9N1"/>
<dbReference type="InterPro" id="IPR032720">
    <property type="entry name" value="Cys_rich_CWC"/>
</dbReference>
<dbReference type="KEGG" id="pmet:G4Y79_00080"/>
<protein>
    <submittedName>
        <fullName evidence="1">Cysteine-rich CWC family protein</fullName>
    </submittedName>
</protein>